<dbReference type="STRING" id="991905.SL003B_2828"/>
<feature type="transmembrane region" description="Helical" evidence="19">
    <location>
        <begin position="206"/>
        <end position="234"/>
    </location>
</feature>
<keyword evidence="11 19" id="KW-0460">Magnesium</keyword>
<sequence>MADGHNREHSRERQQPGLIADTAACIRFFSRLPLPRLSSADDPAAMPDFTVSARAMPLAGALIGLPAALVLLLLSLTALPALAAAGLAVVILVALTGALHEDGLADVADGFFGGTSRERRLEIMKDSRTGAFGALALALATLLKVALLAALAERLGPSGAALTLVSAEAASRALALWQWSALPAARPDGLAARFGRPGRKAATQGLLLAALCLVPAALAMPAPHLSLAVVLAALAAHGVGRLAVAKIGGATGDVLGAVQQISGLAFLAGLAMLP</sequence>
<dbReference type="EMBL" id="CP002568">
    <property type="protein sequence ID" value="ADZ71251.1"/>
    <property type="molecule type" value="Genomic_DNA"/>
</dbReference>
<comment type="cofactor">
    <cofactor evidence="1 19">
        <name>Mg(2+)</name>
        <dbReference type="ChEBI" id="CHEBI:18420"/>
    </cofactor>
</comment>
<dbReference type="eggNOG" id="COG0368">
    <property type="taxonomic scope" value="Bacteria"/>
</dbReference>
<accession>F2J5Z7</accession>
<keyword evidence="10 19" id="KW-0812">Transmembrane</keyword>
<keyword evidence="12 19" id="KW-1133">Transmembrane helix</keyword>
<gene>
    <name evidence="19 20" type="primary">cobS</name>
    <name evidence="20" type="ordered locus">SL003B_2828</name>
</gene>
<dbReference type="UniPathway" id="UPA00148">
    <property type="reaction ID" value="UER00238"/>
</dbReference>
<dbReference type="PANTHER" id="PTHR34148:SF1">
    <property type="entry name" value="ADENOSYLCOBINAMIDE-GDP RIBAZOLETRANSFERASE"/>
    <property type="match status" value="1"/>
</dbReference>
<dbReference type="HOGENOM" id="CLU_057426_1_0_5"/>
<dbReference type="AlphaFoldDB" id="F2J5Z7"/>
<evidence type="ECO:0000256" key="19">
    <source>
        <dbReference type="HAMAP-Rule" id="MF_00719"/>
    </source>
</evidence>
<evidence type="ECO:0000256" key="12">
    <source>
        <dbReference type="ARBA" id="ARBA00022989"/>
    </source>
</evidence>
<comment type="function">
    <text evidence="14 19">Joins adenosylcobinamide-GDP and alpha-ribazole to generate adenosylcobalamin (Ado-cobalamin). Also synthesizes adenosylcobalamin 5'-phosphate from adenosylcobinamide-GDP and alpha-ribazole 5'-phosphate.</text>
</comment>
<reference evidence="20 21" key="1">
    <citation type="journal article" date="2011" name="J. Bacteriol.">
        <title>Complete genome sequence of Polymorphum gilvum SL003B-26A1T, a crude oil-degrading bacterium from oil-polluted saline soil.</title>
        <authorList>
            <person name="Li S.G."/>
            <person name="Tang Y.Q."/>
            <person name="Nie Y."/>
            <person name="Cai M."/>
            <person name="Wu X.L."/>
        </authorList>
    </citation>
    <scope>NUCLEOTIDE SEQUENCE [LARGE SCALE GENOMIC DNA]</scope>
    <source>
        <strain evidence="21">LMG 25793 / CGMCC 1.9160 / SL003B-26A1</strain>
    </source>
</reference>
<dbReference type="KEGG" id="pgv:SL003B_2828"/>
<dbReference type="HAMAP" id="MF_00719">
    <property type="entry name" value="CobS"/>
    <property type="match status" value="1"/>
</dbReference>
<comment type="similarity">
    <text evidence="4 19">Belongs to the CobS family.</text>
</comment>
<evidence type="ECO:0000256" key="4">
    <source>
        <dbReference type="ARBA" id="ARBA00010561"/>
    </source>
</evidence>
<dbReference type="RefSeq" id="WP_013653565.1">
    <property type="nucleotide sequence ID" value="NC_015259.1"/>
</dbReference>
<evidence type="ECO:0000256" key="13">
    <source>
        <dbReference type="ARBA" id="ARBA00023136"/>
    </source>
</evidence>
<comment type="catalytic activity">
    <reaction evidence="17 19">
        <text>alpha-ribazole + adenosylcob(III)inamide-GDP = adenosylcob(III)alamin + GMP + H(+)</text>
        <dbReference type="Rhea" id="RHEA:16049"/>
        <dbReference type="ChEBI" id="CHEBI:10329"/>
        <dbReference type="ChEBI" id="CHEBI:15378"/>
        <dbReference type="ChEBI" id="CHEBI:18408"/>
        <dbReference type="ChEBI" id="CHEBI:58115"/>
        <dbReference type="ChEBI" id="CHEBI:60487"/>
        <dbReference type="EC" id="2.7.8.26"/>
    </reaction>
</comment>
<evidence type="ECO:0000256" key="10">
    <source>
        <dbReference type="ARBA" id="ARBA00022692"/>
    </source>
</evidence>
<feature type="transmembrane region" description="Helical" evidence="19">
    <location>
        <begin position="131"/>
        <end position="152"/>
    </location>
</feature>
<dbReference type="GO" id="GO:0005886">
    <property type="term" value="C:plasma membrane"/>
    <property type="evidence" value="ECO:0007669"/>
    <property type="project" value="UniProtKB-SubCell"/>
</dbReference>
<dbReference type="GO" id="GO:0008818">
    <property type="term" value="F:cobalamin 5'-phosphate synthase activity"/>
    <property type="evidence" value="ECO:0007669"/>
    <property type="project" value="UniProtKB-UniRule"/>
</dbReference>
<keyword evidence="19" id="KW-0997">Cell inner membrane</keyword>
<evidence type="ECO:0000256" key="14">
    <source>
        <dbReference type="ARBA" id="ARBA00025228"/>
    </source>
</evidence>
<comment type="subcellular location">
    <subcellularLocation>
        <location evidence="19">Cell inner membrane</location>
        <topology evidence="19">Multi-pass membrane protein</topology>
    </subcellularLocation>
    <subcellularLocation>
        <location evidence="2">Cell membrane</location>
        <topology evidence="2">Multi-pass membrane protein</topology>
    </subcellularLocation>
</comment>
<dbReference type="GO" id="GO:0051073">
    <property type="term" value="F:adenosylcobinamide-GDP ribazoletransferase activity"/>
    <property type="evidence" value="ECO:0007669"/>
    <property type="project" value="UniProtKB-UniRule"/>
</dbReference>
<protein>
    <recommendedName>
        <fullName evidence="6 19">Adenosylcobinamide-GDP ribazoletransferase</fullName>
        <ecNumber evidence="5 19">2.7.8.26</ecNumber>
    </recommendedName>
    <alternativeName>
        <fullName evidence="16 19">Cobalamin synthase</fullName>
    </alternativeName>
    <alternativeName>
        <fullName evidence="15 19">Cobalamin-5'-phosphate synthase</fullName>
    </alternativeName>
</protein>
<comment type="catalytic activity">
    <reaction evidence="18 19">
        <text>alpha-ribazole 5'-phosphate + adenosylcob(III)inamide-GDP = adenosylcob(III)alamin 5'-phosphate + GMP + H(+)</text>
        <dbReference type="Rhea" id="RHEA:23560"/>
        <dbReference type="ChEBI" id="CHEBI:15378"/>
        <dbReference type="ChEBI" id="CHEBI:57918"/>
        <dbReference type="ChEBI" id="CHEBI:58115"/>
        <dbReference type="ChEBI" id="CHEBI:60487"/>
        <dbReference type="ChEBI" id="CHEBI:60493"/>
        <dbReference type="EC" id="2.7.8.26"/>
    </reaction>
</comment>
<dbReference type="Pfam" id="PF02654">
    <property type="entry name" value="CobS"/>
    <property type="match status" value="1"/>
</dbReference>
<evidence type="ECO:0000256" key="16">
    <source>
        <dbReference type="ARBA" id="ARBA00032853"/>
    </source>
</evidence>
<organism evidence="20 21">
    <name type="scientific">Polymorphum gilvum (strain LMG 25793 / CGMCC 1.9160 / SL003B-26A1)</name>
    <dbReference type="NCBI Taxonomy" id="991905"/>
    <lineage>
        <taxon>Bacteria</taxon>
        <taxon>Pseudomonadati</taxon>
        <taxon>Pseudomonadota</taxon>
        <taxon>Alphaproteobacteria</taxon>
        <taxon>Rhodobacterales</taxon>
        <taxon>Paracoccaceae</taxon>
        <taxon>Polymorphum</taxon>
    </lineage>
</organism>
<keyword evidence="7 19" id="KW-1003">Cell membrane</keyword>
<evidence type="ECO:0000256" key="9">
    <source>
        <dbReference type="ARBA" id="ARBA00022679"/>
    </source>
</evidence>
<evidence type="ECO:0000313" key="21">
    <source>
        <dbReference type="Proteomes" id="UP000008130"/>
    </source>
</evidence>
<evidence type="ECO:0000256" key="18">
    <source>
        <dbReference type="ARBA" id="ARBA00049504"/>
    </source>
</evidence>
<dbReference type="InterPro" id="IPR003805">
    <property type="entry name" value="CobS"/>
</dbReference>
<dbReference type="OrthoDB" id="9794626at2"/>
<dbReference type="Proteomes" id="UP000008130">
    <property type="component" value="Chromosome"/>
</dbReference>
<keyword evidence="8 19" id="KW-0169">Cobalamin biosynthesis</keyword>
<feature type="transmembrane region" description="Helical" evidence="19">
    <location>
        <begin position="81"/>
        <end position="99"/>
    </location>
</feature>
<comment type="pathway">
    <text evidence="3 19">Cofactor biosynthesis; adenosylcobalamin biosynthesis; adenosylcobalamin from cob(II)yrinate a,c-diamide: step 7/7.</text>
</comment>
<feature type="transmembrane region" description="Helical" evidence="19">
    <location>
        <begin position="55"/>
        <end position="74"/>
    </location>
</feature>
<evidence type="ECO:0000256" key="8">
    <source>
        <dbReference type="ARBA" id="ARBA00022573"/>
    </source>
</evidence>
<dbReference type="NCBIfam" id="TIGR00317">
    <property type="entry name" value="cobS"/>
    <property type="match status" value="1"/>
</dbReference>
<evidence type="ECO:0000256" key="5">
    <source>
        <dbReference type="ARBA" id="ARBA00013200"/>
    </source>
</evidence>
<evidence type="ECO:0000313" key="20">
    <source>
        <dbReference type="EMBL" id="ADZ71251.1"/>
    </source>
</evidence>
<keyword evidence="9 19" id="KW-0808">Transferase</keyword>
<evidence type="ECO:0000256" key="3">
    <source>
        <dbReference type="ARBA" id="ARBA00004663"/>
    </source>
</evidence>
<dbReference type="PATRIC" id="fig|991905.3.peg.2901"/>
<evidence type="ECO:0000256" key="2">
    <source>
        <dbReference type="ARBA" id="ARBA00004651"/>
    </source>
</evidence>
<evidence type="ECO:0000256" key="15">
    <source>
        <dbReference type="ARBA" id="ARBA00032605"/>
    </source>
</evidence>
<evidence type="ECO:0000256" key="11">
    <source>
        <dbReference type="ARBA" id="ARBA00022842"/>
    </source>
</evidence>
<dbReference type="EC" id="2.7.8.26" evidence="5 19"/>
<dbReference type="PANTHER" id="PTHR34148">
    <property type="entry name" value="ADENOSYLCOBINAMIDE-GDP RIBAZOLETRANSFERASE"/>
    <property type="match status" value="1"/>
</dbReference>
<keyword evidence="13 19" id="KW-0472">Membrane</keyword>
<keyword evidence="21" id="KW-1185">Reference proteome</keyword>
<evidence type="ECO:0000256" key="6">
    <source>
        <dbReference type="ARBA" id="ARBA00015850"/>
    </source>
</evidence>
<evidence type="ECO:0000256" key="17">
    <source>
        <dbReference type="ARBA" id="ARBA00048623"/>
    </source>
</evidence>
<evidence type="ECO:0000256" key="7">
    <source>
        <dbReference type="ARBA" id="ARBA00022475"/>
    </source>
</evidence>
<name>F2J5Z7_POLGS</name>
<dbReference type="GO" id="GO:0009236">
    <property type="term" value="P:cobalamin biosynthetic process"/>
    <property type="evidence" value="ECO:0007669"/>
    <property type="project" value="UniProtKB-UniRule"/>
</dbReference>
<evidence type="ECO:0000256" key="1">
    <source>
        <dbReference type="ARBA" id="ARBA00001946"/>
    </source>
</evidence>
<proteinExistence type="inferred from homology"/>